<evidence type="ECO:0000313" key="1">
    <source>
        <dbReference type="EMBL" id="SUF57948.1"/>
    </source>
</evidence>
<sequence length="38" mass="4310">MLANPPLESFNIKGNINHGKKFIVHIATLSPWQGFLYL</sequence>
<proteinExistence type="predicted"/>
<reference evidence="1 2" key="1">
    <citation type="submission" date="2018-06" db="EMBL/GenBank/DDBJ databases">
        <authorList>
            <consortium name="Pathogen Informatics"/>
            <person name="Doyle S."/>
        </authorList>
    </citation>
    <scope>NUCLEOTIDE SEQUENCE [LARGE SCALE GENOMIC DNA]</scope>
    <source>
        <strain evidence="1 2">NCTC10252</strain>
    </source>
</reference>
<accession>A0A379QL31</accession>
<organism evidence="1 2">
    <name type="scientific">Salmonella enterica</name>
    <name type="common">Salmonella choleraesuis</name>
    <dbReference type="NCBI Taxonomy" id="28901"/>
    <lineage>
        <taxon>Bacteria</taxon>
        <taxon>Pseudomonadati</taxon>
        <taxon>Pseudomonadota</taxon>
        <taxon>Gammaproteobacteria</taxon>
        <taxon>Enterobacterales</taxon>
        <taxon>Enterobacteriaceae</taxon>
        <taxon>Salmonella</taxon>
    </lineage>
</organism>
<dbReference type="AlphaFoldDB" id="A0A379QL31"/>
<dbReference type="Proteomes" id="UP000254597">
    <property type="component" value="Unassembled WGS sequence"/>
</dbReference>
<name>A0A379QL31_SALER</name>
<evidence type="ECO:0000313" key="2">
    <source>
        <dbReference type="Proteomes" id="UP000254597"/>
    </source>
</evidence>
<gene>
    <name evidence="1" type="ORF">NCTC10252_03243</name>
</gene>
<protein>
    <submittedName>
        <fullName evidence="1">Uncharacterized protein</fullName>
    </submittedName>
</protein>
<dbReference type="EMBL" id="UGWP01000004">
    <property type="protein sequence ID" value="SUF57948.1"/>
    <property type="molecule type" value="Genomic_DNA"/>
</dbReference>